<organism evidence="2 3">
    <name type="scientific">Nocardia jinanensis</name>
    <dbReference type="NCBI Taxonomy" id="382504"/>
    <lineage>
        <taxon>Bacteria</taxon>
        <taxon>Bacillati</taxon>
        <taxon>Actinomycetota</taxon>
        <taxon>Actinomycetes</taxon>
        <taxon>Mycobacteriales</taxon>
        <taxon>Nocardiaceae</taxon>
        <taxon>Nocardia</taxon>
    </lineage>
</organism>
<dbReference type="Proteomes" id="UP000638263">
    <property type="component" value="Unassembled WGS sequence"/>
</dbReference>
<protein>
    <recommendedName>
        <fullName evidence="4">Alpha/beta hydrolase</fullName>
    </recommendedName>
</protein>
<evidence type="ECO:0000256" key="1">
    <source>
        <dbReference type="SAM" id="MobiDB-lite"/>
    </source>
</evidence>
<sequence length="68" mass="7374">MATDADEQRPAINRAHRHTAEPLDRGGVVEARESGHYIMFSEPEVIIAGITRILRSVPDAAGDSPPPQ</sequence>
<name>A0A917RCY3_9NOCA</name>
<keyword evidence="3" id="KW-1185">Reference proteome</keyword>
<proteinExistence type="predicted"/>
<reference evidence="2" key="2">
    <citation type="submission" date="2020-09" db="EMBL/GenBank/DDBJ databases">
        <authorList>
            <person name="Sun Q."/>
            <person name="Zhou Y."/>
        </authorList>
    </citation>
    <scope>NUCLEOTIDE SEQUENCE</scope>
    <source>
        <strain evidence="2">CGMCC 4.3508</strain>
    </source>
</reference>
<accession>A0A917RCY3</accession>
<dbReference type="RefSeq" id="WP_062996709.1">
    <property type="nucleotide sequence ID" value="NZ_BMMH01000002.1"/>
</dbReference>
<dbReference type="EMBL" id="BMMH01000002">
    <property type="protein sequence ID" value="GGL01498.1"/>
    <property type="molecule type" value="Genomic_DNA"/>
</dbReference>
<evidence type="ECO:0008006" key="4">
    <source>
        <dbReference type="Google" id="ProtNLM"/>
    </source>
</evidence>
<evidence type="ECO:0000313" key="3">
    <source>
        <dbReference type="Proteomes" id="UP000638263"/>
    </source>
</evidence>
<gene>
    <name evidence="2" type="ORF">GCM10011588_15260</name>
</gene>
<feature type="region of interest" description="Disordered" evidence="1">
    <location>
        <begin position="1"/>
        <end position="28"/>
    </location>
</feature>
<evidence type="ECO:0000313" key="2">
    <source>
        <dbReference type="EMBL" id="GGL01498.1"/>
    </source>
</evidence>
<dbReference type="AlphaFoldDB" id="A0A917RCY3"/>
<comment type="caution">
    <text evidence="2">The sequence shown here is derived from an EMBL/GenBank/DDBJ whole genome shotgun (WGS) entry which is preliminary data.</text>
</comment>
<reference evidence="2" key="1">
    <citation type="journal article" date="2014" name="Int. J. Syst. Evol. Microbiol.">
        <title>Complete genome sequence of Corynebacterium casei LMG S-19264T (=DSM 44701T), isolated from a smear-ripened cheese.</title>
        <authorList>
            <consortium name="US DOE Joint Genome Institute (JGI-PGF)"/>
            <person name="Walter F."/>
            <person name="Albersmeier A."/>
            <person name="Kalinowski J."/>
            <person name="Ruckert C."/>
        </authorList>
    </citation>
    <scope>NUCLEOTIDE SEQUENCE</scope>
    <source>
        <strain evidence="2">CGMCC 4.3508</strain>
    </source>
</reference>